<dbReference type="eggNOG" id="ENOG503304W">
    <property type="taxonomic scope" value="Bacteria"/>
</dbReference>
<dbReference type="HOGENOM" id="CLU_065811_0_0_11"/>
<sequence length="287" mass="30676">MRRVLRLAPLLAALLPLALLWVGALGLREAVLAAAALEGLLALASGGVVLLGFRRMRRKGRGRREAAEKALSAVMPSAAARLVVAEQIVLWCLLRRALGGREPESGEFPYHRRSSLRVLVPLVLLLSPAELGAAHLLVHLLSPWPSLGWALLALEVYALLWLAGLCASLSLLPHRLEGDGIRLRYGAHAEVFVPYAEIREVLLHPARPAGKTSLLFPAEGLAFSREEGEISIPVGGRTDLSLRLRSPASARGLLRARGPAGCVRFAADEPERLAAELGAAAGFLSSL</sequence>
<dbReference type="KEGG" id="rxy:Rxyl_0046"/>
<accession>Q1B001</accession>
<dbReference type="AlphaFoldDB" id="Q1B001"/>
<protein>
    <submittedName>
        <fullName evidence="2">Uncharacterized protein</fullName>
    </submittedName>
</protein>
<evidence type="ECO:0000313" key="2">
    <source>
        <dbReference type="EMBL" id="ABG03027.1"/>
    </source>
</evidence>
<keyword evidence="1" id="KW-0812">Transmembrane</keyword>
<feature type="transmembrane region" description="Helical" evidence="1">
    <location>
        <begin position="118"/>
        <end position="141"/>
    </location>
</feature>
<dbReference type="RefSeq" id="WP_011563045.1">
    <property type="nucleotide sequence ID" value="NC_008148.1"/>
</dbReference>
<feature type="transmembrane region" description="Helical" evidence="1">
    <location>
        <begin position="147"/>
        <end position="172"/>
    </location>
</feature>
<dbReference type="Proteomes" id="UP000006637">
    <property type="component" value="Chromosome"/>
</dbReference>
<dbReference type="STRING" id="266117.Rxyl_0046"/>
<feature type="transmembrane region" description="Helical" evidence="1">
    <location>
        <begin position="30"/>
        <end position="53"/>
    </location>
</feature>
<gene>
    <name evidence="2" type="ordered locus">Rxyl_0046</name>
</gene>
<name>Q1B001_RUBXD</name>
<dbReference type="EMBL" id="CP000386">
    <property type="protein sequence ID" value="ABG03027.1"/>
    <property type="molecule type" value="Genomic_DNA"/>
</dbReference>
<organism evidence="2 3">
    <name type="scientific">Rubrobacter xylanophilus (strain DSM 9941 / JCM 11954 / NBRC 16129 / PRD-1)</name>
    <dbReference type="NCBI Taxonomy" id="266117"/>
    <lineage>
        <taxon>Bacteria</taxon>
        <taxon>Bacillati</taxon>
        <taxon>Actinomycetota</taxon>
        <taxon>Rubrobacteria</taxon>
        <taxon>Rubrobacterales</taxon>
        <taxon>Rubrobacteraceae</taxon>
        <taxon>Rubrobacter</taxon>
    </lineage>
</organism>
<evidence type="ECO:0000313" key="3">
    <source>
        <dbReference type="Proteomes" id="UP000006637"/>
    </source>
</evidence>
<keyword evidence="1" id="KW-1133">Transmembrane helix</keyword>
<evidence type="ECO:0000256" key="1">
    <source>
        <dbReference type="SAM" id="Phobius"/>
    </source>
</evidence>
<proteinExistence type="predicted"/>
<keyword evidence="3" id="KW-1185">Reference proteome</keyword>
<keyword evidence="1" id="KW-0472">Membrane</keyword>
<dbReference type="OrthoDB" id="4337641at2"/>
<reference evidence="2 3" key="1">
    <citation type="submission" date="2006-06" db="EMBL/GenBank/DDBJ databases">
        <title>Complete sequence of Rubrobacter xylanophilus DSM 9941.</title>
        <authorList>
            <consortium name="US DOE Joint Genome Institute"/>
            <person name="Copeland A."/>
            <person name="Lucas S."/>
            <person name="Lapidus A."/>
            <person name="Barry K."/>
            <person name="Detter J.C."/>
            <person name="Glavina del Rio T."/>
            <person name="Hammon N."/>
            <person name="Israni S."/>
            <person name="Dalin E."/>
            <person name="Tice H."/>
            <person name="Pitluck S."/>
            <person name="Munk A.C."/>
            <person name="Brettin T."/>
            <person name="Bruce D."/>
            <person name="Han C."/>
            <person name="Tapia R."/>
            <person name="Gilna P."/>
            <person name="Schmutz J."/>
            <person name="Larimer F."/>
            <person name="Land M."/>
            <person name="Hauser L."/>
            <person name="Kyrpides N."/>
            <person name="Lykidis A."/>
            <person name="da Costa M.S."/>
            <person name="Rainey F.A."/>
            <person name="Empadinhas N."/>
            <person name="Jolivet E."/>
            <person name="Battista J.R."/>
            <person name="Richardson P."/>
        </authorList>
    </citation>
    <scope>NUCLEOTIDE SEQUENCE [LARGE SCALE GENOMIC DNA]</scope>
    <source>
        <strain evidence="3">DSM 9941 / JCM 11954 / NBRC 16129 / PRD-1</strain>
    </source>
</reference>